<dbReference type="GO" id="GO:0060090">
    <property type="term" value="F:molecular adaptor activity"/>
    <property type="evidence" value="ECO:0007669"/>
    <property type="project" value="InterPro"/>
</dbReference>
<dbReference type="PANTHER" id="PTHR23346:SF19">
    <property type="entry name" value="PROTEASOME ADAPTER AND SCAFFOLD PROTEIN ECM29"/>
    <property type="match status" value="1"/>
</dbReference>
<dbReference type="Pfam" id="PF13001">
    <property type="entry name" value="ECM29_N"/>
    <property type="match status" value="1"/>
</dbReference>
<dbReference type="PANTHER" id="PTHR23346">
    <property type="entry name" value="TRANSLATIONAL ACTIVATOR GCN1-RELATED"/>
    <property type="match status" value="1"/>
</dbReference>
<dbReference type="GeneTree" id="ENSGT00940000153612"/>
<accession>A0A4W5JY25</accession>
<dbReference type="GO" id="GO:0043248">
    <property type="term" value="P:proteasome assembly"/>
    <property type="evidence" value="ECO:0007669"/>
    <property type="project" value="InterPro"/>
</dbReference>
<reference evidence="4" key="2">
    <citation type="submission" date="2025-08" db="UniProtKB">
        <authorList>
            <consortium name="Ensembl"/>
        </authorList>
    </citation>
    <scope>IDENTIFICATION</scope>
</reference>
<organism evidence="4 5">
    <name type="scientific">Hucho hucho</name>
    <name type="common">huchen</name>
    <dbReference type="NCBI Taxonomy" id="62062"/>
    <lineage>
        <taxon>Eukaryota</taxon>
        <taxon>Metazoa</taxon>
        <taxon>Chordata</taxon>
        <taxon>Craniata</taxon>
        <taxon>Vertebrata</taxon>
        <taxon>Euteleostomi</taxon>
        <taxon>Actinopterygii</taxon>
        <taxon>Neopterygii</taxon>
        <taxon>Teleostei</taxon>
        <taxon>Protacanthopterygii</taxon>
        <taxon>Salmoniformes</taxon>
        <taxon>Salmonidae</taxon>
        <taxon>Salmoninae</taxon>
        <taxon>Hucho</taxon>
    </lineage>
</organism>
<dbReference type="GO" id="GO:0036503">
    <property type="term" value="P:ERAD pathway"/>
    <property type="evidence" value="ECO:0007669"/>
    <property type="project" value="TreeGrafter"/>
</dbReference>
<evidence type="ECO:0000256" key="2">
    <source>
        <dbReference type="SAM" id="MobiDB-lite"/>
    </source>
</evidence>
<feature type="domain" description="Proteasome component Ecm29 N-terminal" evidence="3">
    <location>
        <begin position="10"/>
        <end position="380"/>
    </location>
</feature>
<evidence type="ECO:0000259" key="3">
    <source>
        <dbReference type="Pfam" id="PF13001"/>
    </source>
</evidence>
<reference evidence="4" key="3">
    <citation type="submission" date="2025-09" db="UniProtKB">
        <authorList>
            <consortium name="Ensembl"/>
        </authorList>
    </citation>
    <scope>IDENTIFICATION</scope>
</reference>
<sequence>MAAQDELNQLERVFLRLGHAETDGQLQDIISKFLPPVLLKLSSVQEGVRKKVMELLVHLNKRIKSRPLIQLPVETLLVQYQDPAAASFVTNFTIIYIKMGYPRLEVGKQCELAPTLLTAMEGKPEPQQDSLMHLLIPSLYHMKYPKDSSNASKMASPFILMEKPKTVQLLLEFMLDVLLMPYGFVLNEPPTRPAPSSPQGSSGAVAAGQGLPQPPPGMSVYAAKRVIGEAQWSPEQLEQCKLGIVKFIEAEQVPEVETVIHLVVASSDTRHGIATAADLELKSKQSIIDWNNPLIVNKMYKVYLGDIPLKTKGVSLKRELKHEPVSTRVKMKILPHLLRSRLAAECFPANIQVVYDGLFGANTNNKLLSLTLQFVHHICQGAIFNQMEALPEVQVRQVAMKYASTVFAPDHVPSRYLLLLAAGDP</sequence>
<dbReference type="Ensembl" id="ENSHHUT00000004779.1">
    <property type="protein sequence ID" value="ENSHHUP00000004621.1"/>
    <property type="gene ID" value="ENSHHUG00000002825.1"/>
</dbReference>
<keyword evidence="1" id="KW-0677">Repeat</keyword>
<dbReference type="GO" id="GO:0005737">
    <property type="term" value="C:cytoplasm"/>
    <property type="evidence" value="ECO:0007669"/>
    <property type="project" value="TreeGrafter"/>
</dbReference>
<name>A0A4W5JY25_9TELE</name>
<protein>
    <recommendedName>
        <fullName evidence="3">Proteasome component Ecm29 N-terminal domain-containing protein</fullName>
    </recommendedName>
</protein>
<evidence type="ECO:0000313" key="5">
    <source>
        <dbReference type="Proteomes" id="UP000314982"/>
    </source>
</evidence>
<dbReference type="STRING" id="62062.ENSHHUP00000004621"/>
<dbReference type="AlphaFoldDB" id="A0A4W5JY25"/>
<feature type="region of interest" description="Disordered" evidence="2">
    <location>
        <begin position="190"/>
        <end position="210"/>
    </location>
</feature>
<evidence type="ECO:0000256" key="1">
    <source>
        <dbReference type="ARBA" id="ARBA00022737"/>
    </source>
</evidence>
<dbReference type="Proteomes" id="UP000314982">
    <property type="component" value="Unassembled WGS sequence"/>
</dbReference>
<dbReference type="InterPro" id="IPR024372">
    <property type="entry name" value="Ecm29_N"/>
</dbReference>
<feature type="compositionally biased region" description="Low complexity" evidence="2">
    <location>
        <begin position="197"/>
        <end position="210"/>
    </location>
</feature>
<dbReference type="GO" id="GO:0005634">
    <property type="term" value="C:nucleus"/>
    <property type="evidence" value="ECO:0007669"/>
    <property type="project" value="TreeGrafter"/>
</dbReference>
<proteinExistence type="predicted"/>
<reference evidence="5" key="1">
    <citation type="submission" date="2018-06" db="EMBL/GenBank/DDBJ databases">
        <title>Genome assembly of Danube salmon.</title>
        <authorList>
            <person name="Macqueen D.J."/>
            <person name="Gundappa M.K."/>
        </authorList>
    </citation>
    <scope>NUCLEOTIDE SEQUENCE [LARGE SCALE GENOMIC DNA]</scope>
</reference>
<evidence type="ECO:0000313" key="4">
    <source>
        <dbReference type="Ensembl" id="ENSHHUP00000004621.1"/>
    </source>
</evidence>
<keyword evidence="5" id="KW-1185">Reference proteome</keyword>